<keyword evidence="3" id="KW-1185">Reference proteome</keyword>
<gene>
    <name evidence="2" type="ORF">LVIROSA_LOCUS21074</name>
</gene>
<dbReference type="AlphaFoldDB" id="A0AAU9N6X2"/>
<dbReference type="EMBL" id="CAKMRJ010003691">
    <property type="protein sequence ID" value="CAH1434562.1"/>
    <property type="molecule type" value="Genomic_DNA"/>
</dbReference>
<evidence type="ECO:0000313" key="3">
    <source>
        <dbReference type="Proteomes" id="UP001157418"/>
    </source>
</evidence>
<dbReference type="GO" id="GO:0003677">
    <property type="term" value="F:DNA binding"/>
    <property type="evidence" value="ECO:0007669"/>
    <property type="project" value="InterPro"/>
</dbReference>
<comment type="caution">
    <text evidence="2">The sequence shown here is derived from an EMBL/GenBank/DDBJ whole genome shotgun (WGS) entry which is preliminary data.</text>
</comment>
<feature type="domain" description="MADS-box" evidence="1">
    <location>
        <begin position="143"/>
        <end position="164"/>
    </location>
</feature>
<name>A0AAU9N6X2_9ASTR</name>
<dbReference type="GO" id="GO:0046983">
    <property type="term" value="F:protein dimerization activity"/>
    <property type="evidence" value="ECO:0007669"/>
    <property type="project" value="InterPro"/>
</dbReference>
<reference evidence="2 3" key="1">
    <citation type="submission" date="2022-01" db="EMBL/GenBank/DDBJ databases">
        <authorList>
            <person name="Xiong W."/>
            <person name="Schranz E."/>
        </authorList>
    </citation>
    <scope>NUCLEOTIDE SEQUENCE [LARGE SCALE GENOMIC DNA]</scope>
</reference>
<evidence type="ECO:0000259" key="1">
    <source>
        <dbReference type="PROSITE" id="PS50066"/>
    </source>
</evidence>
<dbReference type="PROSITE" id="PS50066">
    <property type="entry name" value="MADS_BOX_2"/>
    <property type="match status" value="1"/>
</dbReference>
<sequence>MHLNDDKMKAVVRKVVEIFNGTTLKALIGDGHEDKMDVDIMIVHAKEGEKPDDEMNQMFTNLTKKMGKDLLSGSKGYSAMNIDGTTNLDLRMERMSPTILNPTGMCNEKVQVEEQGGSHKQYMGMEVVLYNGNSSFDSPSELMGRVKLKIKRLENIGNRKVMFF</sequence>
<dbReference type="Proteomes" id="UP001157418">
    <property type="component" value="Unassembled WGS sequence"/>
</dbReference>
<organism evidence="2 3">
    <name type="scientific">Lactuca virosa</name>
    <dbReference type="NCBI Taxonomy" id="75947"/>
    <lineage>
        <taxon>Eukaryota</taxon>
        <taxon>Viridiplantae</taxon>
        <taxon>Streptophyta</taxon>
        <taxon>Embryophyta</taxon>
        <taxon>Tracheophyta</taxon>
        <taxon>Spermatophyta</taxon>
        <taxon>Magnoliopsida</taxon>
        <taxon>eudicotyledons</taxon>
        <taxon>Gunneridae</taxon>
        <taxon>Pentapetalae</taxon>
        <taxon>asterids</taxon>
        <taxon>campanulids</taxon>
        <taxon>Asterales</taxon>
        <taxon>Asteraceae</taxon>
        <taxon>Cichorioideae</taxon>
        <taxon>Cichorieae</taxon>
        <taxon>Lactucinae</taxon>
        <taxon>Lactuca</taxon>
    </lineage>
</organism>
<dbReference type="InterPro" id="IPR002100">
    <property type="entry name" value="TF_MADSbox"/>
</dbReference>
<proteinExistence type="predicted"/>
<accession>A0AAU9N6X2</accession>
<evidence type="ECO:0000313" key="2">
    <source>
        <dbReference type="EMBL" id="CAH1434562.1"/>
    </source>
</evidence>
<protein>
    <recommendedName>
        <fullName evidence="1">MADS-box domain-containing protein</fullName>
    </recommendedName>
</protein>